<evidence type="ECO:0000313" key="1">
    <source>
        <dbReference type="EMBL" id="WNG51529.1"/>
    </source>
</evidence>
<reference evidence="1 2" key="1">
    <citation type="submission" date="2019-08" db="EMBL/GenBank/DDBJ databases">
        <title>Archangium and Cystobacter genomes.</title>
        <authorList>
            <person name="Chen I.-C.K."/>
            <person name="Wielgoss S."/>
        </authorList>
    </citation>
    <scope>NUCLEOTIDE SEQUENCE [LARGE SCALE GENOMIC DNA]</scope>
    <source>
        <strain evidence="1 2">Cbm 6</strain>
    </source>
</reference>
<dbReference type="EMBL" id="CP043494">
    <property type="protein sequence ID" value="WNG51529.1"/>
    <property type="molecule type" value="Genomic_DNA"/>
</dbReference>
<protein>
    <submittedName>
        <fullName evidence="1">Uncharacterized protein</fullName>
    </submittedName>
</protein>
<dbReference type="RefSeq" id="WP_395811793.1">
    <property type="nucleotide sequence ID" value="NZ_CP043494.1"/>
</dbReference>
<organism evidence="1 2">
    <name type="scientific">Archangium minus</name>
    <dbReference type="NCBI Taxonomy" id="83450"/>
    <lineage>
        <taxon>Bacteria</taxon>
        <taxon>Pseudomonadati</taxon>
        <taxon>Myxococcota</taxon>
        <taxon>Myxococcia</taxon>
        <taxon>Myxococcales</taxon>
        <taxon>Cystobacterineae</taxon>
        <taxon>Archangiaceae</taxon>
        <taxon>Archangium</taxon>
    </lineage>
</organism>
<sequence>MLRTSSPEDEALESRIRGQISDLPLVLKVDPGPEPGPNVVEQWRAVVALAERHQARAVIWFSHTQQALILHIAEPATRRMLVRQFQHADPPTTLSRSATAESAALVVRSALKALDARLPVGEPIEVELEPDVPPPPTPSPNREVAPWTLAVGWQASLDGNSPRGQQGLQVGLGWERGRLRARLLLLASLPGHLTDEYTRVSLSKHAAGVGVDAALISTERFRLGAGLGAGVAGFLRSTASLVPAAEASPPRLTPTAYMSPELSARWRTGPVALETSVAVDVLAGAPTLTYQRAQSVVVRNQLWGVQPRLGLALVFGSP</sequence>
<keyword evidence="2" id="KW-1185">Reference proteome</keyword>
<dbReference type="Proteomes" id="UP001611383">
    <property type="component" value="Chromosome"/>
</dbReference>
<gene>
    <name evidence="1" type="ORF">F0U60_50905</name>
</gene>
<accession>A0ABY9X805</accession>
<proteinExistence type="predicted"/>
<evidence type="ECO:0000313" key="2">
    <source>
        <dbReference type="Proteomes" id="UP001611383"/>
    </source>
</evidence>
<name>A0ABY9X805_9BACT</name>